<evidence type="ECO:0000256" key="1">
    <source>
        <dbReference type="ARBA" id="ARBA00004141"/>
    </source>
</evidence>
<dbReference type="EMBL" id="FXXP01000002">
    <property type="protein sequence ID" value="SMX29106.1"/>
    <property type="molecule type" value="Genomic_DNA"/>
</dbReference>
<dbReference type="Gene3D" id="1.20.1250.20">
    <property type="entry name" value="MFS general substrate transporter like domains"/>
    <property type="match status" value="2"/>
</dbReference>
<organism evidence="7 8">
    <name type="scientific">Pelagimonas phthalicica</name>
    <dbReference type="NCBI Taxonomy" id="1037362"/>
    <lineage>
        <taxon>Bacteria</taxon>
        <taxon>Pseudomonadati</taxon>
        <taxon>Pseudomonadota</taxon>
        <taxon>Alphaproteobacteria</taxon>
        <taxon>Rhodobacterales</taxon>
        <taxon>Roseobacteraceae</taxon>
        <taxon>Pelagimonas</taxon>
    </lineage>
</organism>
<dbReference type="InterPro" id="IPR011701">
    <property type="entry name" value="MFS"/>
</dbReference>
<evidence type="ECO:0000256" key="5">
    <source>
        <dbReference type="SAM" id="Phobius"/>
    </source>
</evidence>
<feature type="transmembrane region" description="Helical" evidence="5">
    <location>
        <begin position="174"/>
        <end position="192"/>
    </location>
</feature>
<reference evidence="8" key="1">
    <citation type="submission" date="2017-05" db="EMBL/GenBank/DDBJ databases">
        <authorList>
            <person name="Rodrigo-Torres L."/>
            <person name="Arahal R. D."/>
            <person name="Lucena T."/>
        </authorList>
    </citation>
    <scope>NUCLEOTIDE SEQUENCE [LARGE SCALE GENOMIC DNA]</scope>
    <source>
        <strain evidence="8">CECT 8649</strain>
    </source>
</reference>
<keyword evidence="3 5" id="KW-1133">Transmembrane helix</keyword>
<feature type="domain" description="Major facilitator superfamily (MFS) profile" evidence="6">
    <location>
        <begin position="218"/>
        <end position="398"/>
    </location>
</feature>
<feature type="transmembrane region" description="Helical" evidence="5">
    <location>
        <begin position="213"/>
        <end position="232"/>
    </location>
</feature>
<dbReference type="Proteomes" id="UP000225972">
    <property type="component" value="Unassembled WGS sequence"/>
</dbReference>
<keyword evidence="8" id="KW-1185">Reference proteome</keyword>
<dbReference type="Pfam" id="PF07690">
    <property type="entry name" value="MFS_1"/>
    <property type="match status" value="1"/>
</dbReference>
<feature type="transmembrane region" description="Helical" evidence="5">
    <location>
        <begin position="252"/>
        <end position="273"/>
    </location>
</feature>
<dbReference type="InterPro" id="IPR036259">
    <property type="entry name" value="MFS_trans_sf"/>
</dbReference>
<dbReference type="InterPro" id="IPR020846">
    <property type="entry name" value="MFS_dom"/>
</dbReference>
<dbReference type="PANTHER" id="PTHR23514">
    <property type="entry name" value="BYPASS OF STOP CODON PROTEIN 6"/>
    <property type="match status" value="1"/>
</dbReference>
<keyword evidence="2 5" id="KW-0812">Transmembrane</keyword>
<dbReference type="GO" id="GO:0022857">
    <property type="term" value="F:transmembrane transporter activity"/>
    <property type="evidence" value="ECO:0007669"/>
    <property type="project" value="InterPro"/>
</dbReference>
<evidence type="ECO:0000256" key="2">
    <source>
        <dbReference type="ARBA" id="ARBA00022692"/>
    </source>
</evidence>
<feature type="transmembrane region" description="Helical" evidence="5">
    <location>
        <begin position="343"/>
        <end position="365"/>
    </location>
</feature>
<dbReference type="InterPro" id="IPR051788">
    <property type="entry name" value="MFS_Transporter"/>
</dbReference>
<evidence type="ECO:0000313" key="7">
    <source>
        <dbReference type="EMBL" id="SMX29106.1"/>
    </source>
</evidence>
<evidence type="ECO:0000256" key="3">
    <source>
        <dbReference type="ARBA" id="ARBA00022989"/>
    </source>
</evidence>
<evidence type="ECO:0000256" key="4">
    <source>
        <dbReference type="ARBA" id="ARBA00023136"/>
    </source>
</evidence>
<comment type="subcellular location">
    <subcellularLocation>
        <location evidence="1">Membrane</location>
        <topology evidence="1">Multi-pass membrane protein</topology>
    </subcellularLocation>
</comment>
<feature type="transmembrane region" description="Helical" evidence="5">
    <location>
        <begin position="146"/>
        <end position="168"/>
    </location>
</feature>
<feature type="transmembrane region" description="Helical" evidence="5">
    <location>
        <begin position="309"/>
        <end position="331"/>
    </location>
</feature>
<feature type="transmembrane region" description="Helical" evidence="5">
    <location>
        <begin position="86"/>
        <end position="105"/>
    </location>
</feature>
<keyword evidence="4 5" id="KW-0472">Membrane</keyword>
<proteinExistence type="predicted"/>
<feature type="transmembrane region" description="Helical" evidence="5">
    <location>
        <begin position="111"/>
        <end position="134"/>
    </location>
</feature>
<dbReference type="PANTHER" id="PTHR23514:SF13">
    <property type="entry name" value="INNER MEMBRANE PROTEIN YBJJ"/>
    <property type="match status" value="1"/>
</dbReference>
<feature type="transmembrane region" description="Helical" evidence="5">
    <location>
        <begin position="371"/>
        <end position="394"/>
    </location>
</feature>
<dbReference type="GO" id="GO:0016020">
    <property type="term" value="C:membrane"/>
    <property type="evidence" value="ECO:0007669"/>
    <property type="project" value="UniProtKB-SubCell"/>
</dbReference>
<name>A0A238JH19_9RHOB</name>
<feature type="transmembrane region" description="Helical" evidence="5">
    <location>
        <begin position="285"/>
        <end position="303"/>
    </location>
</feature>
<evidence type="ECO:0000259" key="6">
    <source>
        <dbReference type="PROSITE" id="PS50850"/>
    </source>
</evidence>
<evidence type="ECO:0000313" key="8">
    <source>
        <dbReference type="Proteomes" id="UP000225972"/>
    </source>
</evidence>
<sequence>MVANGVWTLTKIHDTSFAMLRDIYISRGPLAAFAAEGLFWGSFAALVPVIKANAGLGDGAFGTVMLIAALGAVSAMWLAPRAEAALGRWCLPVLATAMALAFLLPGHASNAVMLSGAMMAATMASGSLDVAMNARISILEGRHGRPLMNLAHGIFSVAYALSALLGGFGREIGWSPAMILSAEAGLCALLIWQMITAPVPDPEPSSNETASRRLPLVLLIPAGLIVLLAFMSEQATEAWSALHLERGLGAGAAEGAFGPAILGLTMAVGRLSGQAIIHVWTEAKVITFAASLAAIGSVIAAWAQNLPVAYLGFGLLGLGVSVVAPMAFAWVGRMVPDEKKALAISRIAVLGYAGFFIGPPLMGFLAEGFGLPVSFTAIAILLMLAPLVLVPMVARYRG</sequence>
<dbReference type="SUPFAM" id="SSF103473">
    <property type="entry name" value="MFS general substrate transporter"/>
    <property type="match status" value="1"/>
</dbReference>
<dbReference type="AlphaFoldDB" id="A0A238JH19"/>
<accession>A0A238JH19</accession>
<protein>
    <submittedName>
        <fullName evidence="7">Inner membrane protein YbjJ</fullName>
    </submittedName>
</protein>
<dbReference type="PROSITE" id="PS50850">
    <property type="entry name" value="MFS"/>
    <property type="match status" value="1"/>
</dbReference>
<gene>
    <name evidence="7" type="primary">ybjJ</name>
    <name evidence="7" type="ORF">TRP8649_03237</name>
</gene>
<feature type="transmembrane region" description="Helical" evidence="5">
    <location>
        <begin position="59"/>
        <end position="79"/>
    </location>
</feature>
<feature type="transmembrane region" description="Helical" evidence="5">
    <location>
        <begin position="29"/>
        <end position="47"/>
    </location>
</feature>